<dbReference type="Proteomes" id="UP001055879">
    <property type="component" value="Linkage Group LG02"/>
</dbReference>
<comment type="caution">
    <text evidence="1">The sequence shown here is derived from an EMBL/GenBank/DDBJ whole genome shotgun (WGS) entry which is preliminary data.</text>
</comment>
<keyword evidence="2" id="KW-1185">Reference proteome</keyword>
<gene>
    <name evidence="1" type="ORF">L6452_05692</name>
</gene>
<reference evidence="2" key="1">
    <citation type="journal article" date="2022" name="Mol. Ecol. Resour.">
        <title>The genomes of chicory, endive, great burdock and yacon provide insights into Asteraceae palaeo-polyploidization history and plant inulin production.</title>
        <authorList>
            <person name="Fan W."/>
            <person name="Wang S."/>
            <person name="Wang H."/>
            <person name="Wang A."/>
            <person name="Jiang F."/>
            <person name="Liu H."/>
            <person name="Zhao H."/>
            <person name="Xu D."/>
            <person name="Zhang Y."/>
        </authorList>
    </citation>
    <scope>NUCLEOTIDE SEQUENCE [LARGE SCALE GENOMIC DNA]</scope>
    <source>
        <strain evidence="2">cv. Niubang</strain>
    </source>
</reference>
<reference evidence="1 2" key="2">
    <citation type="journal article" date="2022" name="Mol. Ecol. Resour.">
        <title>The genomes of chicory, endive, great burdock and yacon provide insights into Asteraceae paleo-polyploidization history and plant inulin production.</title>
        <authorList>
            <person name="Fan W."/>
            <person name="Wang S."/>
            <person name="Wang H."/>
            <person name="Wang A."/>
            <person name="Jiang F."/>
            <person name="Liu H."/>
            <person name="Zhao H."/>
            <person name="Xu D."/>
            <person name="Zhang Y."/>
        </authorList>
    </citation>
    <scope>NUCLEOTIDE SEQUENCE [LARGE SCALE GENOMIC DNA]</scope>
    <source>
        <strain evidence="2">cv. Niubang</strain>
    </source>
</reference>
<evidence type="ECO:0000313" key="1">
    <source>
        <dbReference type="EMBL" id="KAI3758140.1"/>
    </source>
</evidence>
<name>A0ACB9EHE4_ARCLA</name>
<evidence type="ECO:0000313" key="2">
    <source>
        <dbReference type="Proteomes" id="UP001055879"/>
    </source>
</evidence>
<protein>
    <submittedName>
        <fullName evidence="1">Uncharacterized protein</fullName>
    </submittedName>
</protein>
<dbReference type="EMBL" id="CM042048">
    <property type="protein sequence ID" value="KAI3758140.1"/>
    <property type="molecule type" value="Genomic_DNA"/>
</dbReference>
<accession>A0ACB9EHE4</accession>
<proteinExistence type="predicted"/>
<organism evidence="1 2">
    <name type="scientific">Arctium lappa</name>
    <name type="common">Greater burdock</name>
    <name type="synonym">Lappa major</name>
    <dbReference type="NCBI Taxonomy" id="4217"/>
    <lineage>
        <taxon>Eukaryota</taxon>
        <taxon>Viridiplantae</taxon>
        <taxon>Streptophyta</taxon>
        <taxon>Embryophyta</taxon>
        <taxon>Tracheophyta</taxon>
        <taxon>Spermatophyta</taxon>
        <taxon>Magnoliopsida</taxon>
        <taxon>eudicotyledons</taxon>
        <taxon>Gunneridae</taxon>
        <taxon>Pentapetalae</taxon>
        <taxon>asterids</taxon>
        <taxon>campanulids</taxon>
        <taxon>Asterales</taxon>
        <taxon>Asteraceae</taxon>
        <taxon>Carduoideae</taxon>
        <taxon>Cardueae</taxon>
        <taxon>Arctiinae</taxon>
        <taxon>Arctium</taxon>
    </lineage>
</organism>
<sequence length="147" mass="17095">MRNTGMLSMVTEEIRDGLLWIRTDGGMGSGHWFASLMQICYATVGRSKKPRVLVGSQTQIPRYRARGLRGWVVAFSLYWYLLIFFGNKGCMEFWLTSIKLCGWLWRQLNSQIVVFIRSVWENATHHYPFHANRLIEGNMTLNQKTST</sequence>